<organism evidence="1">
    <name type="scientific">Arundo donax</name>
    <name type="common">Giant reed</name>
    <name type="synonym">Donax arundinaceus</name>
    <dbReference type="NCBI Taxonomy" id="35708"/>
    <lineage>
        <taxon>Eukaryota</taxon>
        <taxon>Viridiplantae</taxon>
        <taxon>Streptophyta</taxon>
        <taxon>Embryophyta</taxon>
        <taxon>Tracheophyta</taxon>
        <taxon>Spermatophyta</taxon>
        <taxon>Magnoliopsida</taxon>
        <taxon>Liliopsida</taxon>
        <taxon>Poales</taxon>
        <taxon>Poaceae</taxon>
        <taxon>PACMAD clade</taxon>
        <taxon>Arundinoideae</taxon>
        <taxon>Arundineae</taxon>
        <taxon>Arundo</taxon>
    </lineage>
</organism>
<proteinExistence type="predicted"/>
<sequence>MRIASMSPMLYGFGLDSDGLHEQAQKMGGLFQEALVMPGPVLSQANPAPSQAVIDTTSTTSYSLQGQGAISFSQDNGSYLMQAMGEPRQQELPNQLVFNNVCSFQ</sequence>
<reference evidence="1" key="1">
    <citation type="submission" date="2014-09" db="EMBL/GenBank/DDBJ databases">
        <authorList>
            <person name="Magalhaes I.L.F."/>
            <person name="Oliveira U."/>
            <person name="Santos F.R."/>
            <person name="Vidigal T.H.D.A."/>
            <person name="Brescovit A.D."/>
            <person name="Santos A.J."/>
        </authorList>
    </citation>
    <scope>NUCLEOTIDE SEQUENCE</scope>
    <source>
        <tissue evidence="1">Shoot tissue taken approximately 20 cm above the soil surface</tissue>
    </source>
</reference>
<dbReference type="EMBL" id="GBRH01175236">
    <property type="protein sequence ID" value="JAE22660.1"/>
    <property type="molecule type" value="Transcribed_RNA"/>
</dbReference>
<accession>A0A0A9GC68</accession>
<evidence type="ECO:0000313" key="1">
    <source>
        <dbReference type="EMBL" id="JAE22660.1"/>
    </source>
</evidence>
<dbReference type="AlphaFoldDB" id="A0A0A9GC68"/>
<reference evidence="1" key="2">
    <citation type="journal article" date="2015" name="Data Brief">
        <title>Shoot transcriptome of the giant reed, Arundo donax.</title>
        <authorList>
            <person name="Barrero R.A."/>
            <person name="Guerrero F.D."/>
            <person name="Moolhuijzen P."/>
            <person name="Goolsby J.A."/>
            <person name="Tidwell J."/>
            <person name="Bellgard S.E."/>
            <person name="Bellgard M.I."/>
        </authorList>
    </citation>
    <scope>NUCLEOTIDE SEQUENCE</scope>
    <source>
        <tissue evidence="1">Shoot tissue taken approximately 20 cm above the soil surface</tissue>
    </source>
</reference>
<protein>
    <submittedName>
        <fullName evidence="1">Uncharacterized protein</fullName>
    </submittedName>
</protein>
<name>A0A0A9GC68_ARUDO</name>